<keyword evidence="5 7" id="KW-0472">Membrane</keyword>
<feature type="transmembrane region" description="Helical" evidence="7">
    <location>
        <begin position="215"/>
        <end position="234"/>
    </location>
</feature>
<dbReference type="Gene3D" id="1.20.1250.20">
    <property type="entry name" value="MFS general substrate transporter like domains"/>
    <property type="match status" value="1"/>
</dbReference>
<dbReference type="GO" id="GO:0022857">
    <property type="term" value="F:transmembrane transporter activity"/>
    <property type="evidence" value="ECO:0007669"/>
    <property type="project" value="InterPro"/>
</dbReference>
<feature type="transmembrane region" description="Helical" evidence="7">
    <location>
        <begin position="184"/>
        <end position="203"/>
    </location>
</feature>
<dbReference type="FunFam" id="1.20.1720.10:FF:000009">
    <property type="entry name" value="MFS multidrug transporter"/>
    <property type="match status" value="1"/>
</dbReference>
<feature type="transmembrane region" description="Helical" evidence="7">
    <location>
        <begin position="59"/>
        <end position="80"/>
    </location>
</feature>
<dbReference type="Proteomes" id="UP000800094">
    <property type="component" value="Unassembled WGS sequence"/>
</dbReference>
<evidence type="ECO:0000259" key="8">
    <source>
        <dbReference type="PROSITE" id="PS50850"/>
    </source>
</evidence>
<evidence type="ECO:0000256" key="6">
    <source>
        <dbReference type="SAM" id="MobiDB-lite"/>
    </source>
</evidence>
<dbReference type="InterPro" id="IPR036259">
    <property type="entry name" value="MFS_trans_sf"/>
</dbReference>
<evidence type="ECO:0000256" key="5">
    <source>
        <dbReference type="ARBA" id="ARBA00023136"/>
    </source>
</evidence>
<dbReference type="CDD" id="cd17323">
    <property type="entry name" value="MFS_Tpo1_MDR_like"/>
    <property type="match status" value="1"/>
</dbReference>
<comment type="subcellular location">
    <subcellularLocation>
        <location evidence="1">Membrane</location>
        <topology evidence="1">Multi-pass membrane protein</topology>
    </subcellularLocation>
</comment>
<dbReference type="InterPro" id="IPR020846">
    <property type="entry name" value="MFS_dom"/>
</dbReference>
<evidence type="ECO:0000256" key="2">
    <source>
        <dbReference type="ARBA" id="ARBA00022448"/>
    </source>
</evidence>
<dbReference type="Gene3D" id="1.20.1720.10">
    <property type="entry name" value="Multidrug resistance protein D"/>
    <property type="match status" value="1"/>
</dbReference>
<feature type="compositionally biased region" description="Basic and acidic residues" evidence="6">
    <location>
        <begin position="7"/>
        <end position="34"/>
    </location>
</feature>
<proteinExistence type="predicted"/>
<evidence type="ECO:0000256" key="4">
    <source>
        <dbReference type="ARBA" id="ARBA00022989"/>
    </source>
</evidence>
<feature type="transmembrane region" description="Helical" evidence="7">
    <location>
        <begin position="483"/>
        <end position="503"/>
    </location>
</feature>
<feature type="transmembrane region" description="Helical" evidence="7">
    <location>
        <begin position="392"/>
        <end position="411"/>
    </location>
</feature>
<feature type="transmembrane region" description="Helical" evidence="7">
    <location>
        <begin position="417"/>
        <end position="438"/>
    </location>
</feature>
<dbReference type="RefSeq" id="XP_033678496.1">
    <property type="nucleotide sequence ID" value="XM_033831214.1"/>
</dbReference>
<evidence type="ECO:0000256" key="1">
    <source>
        <dbReference type="ARBA" id="ARBA00004141"/>
    </source>
</evidence>
<dbReference type="GeneID" id="54584544"/>
<feature type="region of interest" description="Disordered" evidence="6">
    <location>
        <begin position="1"/>
        <end position="44"/>
    </location>
</feature>
<dbReference type="PROSITE" id="PS50850">
    <property type="entry name" value="MFS"/>
    <property type="match status" value="1"/>
</dbReference>
<feature type="transmembrane region" description="Helical" evidence="7">
    <location>
        <begin position="337"/>
        <end position="357"/>
    </location>
</feature>
<dbReference type="InterPro" id="IPR011701">
    <property type="entry name" value="MFS"/>
</dbReference>
<evidence type="ECO:0000313" key="10">
    <source>
        <dbReference type="Proteomes" id="UP000800094"/>
    </source>
</evidence>
<dbReference type="OrthoDB" id="2441642at2759"/>
<reference evidence="9" key="1">
    <citation type="journal article" date="2020" name="Stud. Mycol.">
        <title>101 Dothideomycetes genomes: a test case for predicting lifestyles and emergence of pathogens.</title>
        <authorList>
            <person name="Haridas S."/>
            <person name="Albert R."/>
            <person name="Binder M."/>
            <person name="Bloem J."/>
            <person name="Labutti K."/>
            <person name="Salamov A."/>
            <person name="Andreopoulos B."/>
            <person name="Baker S."/>
            <person name="Barry K."/>
            <person name="Bills G."/>
            <person name="Bluhm B."/>
            <person name="Cannon C."/>
            <person name="Castanera R."/>
            <person name="Culley D."/>
            <person name="Daum C."/>
            <person name="Ezra D."/>
            <person name="Gonzalez J."/>
            <person name="Henrissat B."/>
            <person name="Kuo A."/>
            <person name="Liang C."/>
            <person name="Lipzen A."/>
            <person name="Lutzoni F."/>
            <person name="Magnuson J."/>
            <person name="Mondo S."/>
            <person name="Nolan M."/>
            <person name="Ohm R."/>
            <person name="Pangilinan J."/>
            <person name="Park H.-J."/>
            <person name="Ramirez L."/>
            <person name="Alfaro M."/>
            <person name="Sun H."/>
            <person name="Tritt A."/>
            <person name="Yoshinaga Y."/>
            <person name="Zwiers L.-H."/>
            <person name="Turgeon B."/>
            <person name="Goodwin S."/>
            <person name="Spatafora J."/>
            <person name="Crous P."/>
            <person name="Grigoriev I."/>
        </authorList>
    </citation>
    <scope>NUCLEOTIDE SEQUENCE</scope>
    <source>
        <strain evidence="9">CBS 122368</strain>
    </source>
</reference>
<keyword evidence="3 7" id="KW-0812">Transmembrane</keyword>
<dbReference type="AlphaFoldDB" id="A0A6A6I0I5"/>
<keyword evidence="10" id="KW-1185">Reference proteome</keyword>
<feature type="domain" description="Major facilitator superfamily (MFS) profile" evidence="8">
    <location>
        <begin position="60"/>
        <end position="504"/>
    </location>
</feature>
<evidence type="ECO:0000256" key="7">
    <source>
        <dbReference type="SAM" id="Phobius"/>
    </source>
</evidence>
<name>A0A6A6I0I5_9PLEO</name>
<dbReference type="PANTHER" id="PTHR23502:SF51">
    <property type="entry name" value="QUINIDINE RESISTANCE PROTEIN 1-RELATED"/>
    <property type="match status" value="1"/>
</dbReference>
<accession>A0A6A6I0I5</accession>
<evidence type="ECO:0000256" key="3">
    <source>
        <dbReference type="ARBA" id="ARBA00022692"/>
    </source>
</evidence>
<feature type="transmembrane region" description="Helical" evidence="7">
    <location>
        <begin position="100"/>
        <end position="118"/>
    </location>
</feature>
<protein>
    <submittedName>
        <fullName evidence="9">Putative MFS multidrug transporter</fullName>
    </submittedName>
</protein>
<feature type="transmembrane region" description="Helical" evidence="7">
    <location>
        <begin position="149"/>
        <end position="172"/>
    </location>
</feature>
<dbReference type="GO" id="GO:0005886">
    <property type="term" value="C:plasma membrane"/>
    <property type="evidence" value="ECO:0007669"/>
    <property type="project" value="TreeGrafter"/>
</dbReference>
<feature type="transmembrane region" description="Helical" evidence="7">
    <location>
        <begin position="300"/>
        <end position="317"/>
    </location>
</feature>
<dbReference type="PANTHER" id="PTHR23502">
    <property type="entry name" value="MAJOR FACILITATOR SUPERFAMILY"/>
    <property type="match status" value="1"/>
</dbReference>
<evidence type="ECO:0000313" key="9">
    <source>
        <dbReference type="EMBL" id="KAF2243492.1"/>
    </source>
</evidence>
<dbReference type="SUPFAM" id="SSF103473">
    <property type="entry name" value="MFS general substrate transporter"/>
    <property type="match status" value="1"/>
</dbReference>
<dbReference type="EMBL" id="ML987205">
    <property type="protein sequence ID" value="KAF2243492.1"/>
    <property type="molecule type" value="Genomic_DNA"/>
</dbReference>
<keyword evidence="4 7" id="KW-1133">Transmembrane helix</keyword>
<feature type="transmembrane region" description="Helical" evidence="7">
    <location>
        <begin position="450"/>
        <end position="471"/>
    </location>
</feature>
<gene>
    <name evidence="9" type="ORF">BU26DRAFT_534380</name>
</gene>
<dbReference type="Pfam" id="PF07690">
    <property type="entry name" value="MFS_1"/>
    <property type="match status" value="1"/>
</dbReference>
<organism evidence="9 10">
    <name type="scientific">Trematosphaeria pertusa</name>
    <dbReference type="NCBI Taxonomy" id="390896"/>
    <lineage>
        <taxon>Eukaryota</taxon>
        <taxon>Fungi</taxon>
        <taxon>Dikarya</taxon>
        <taxon>Ascomycota</taxon>
        <taxon>Pezizomycotina</taxon>
        <taxon>Dothideomycetes</taxon>
        <taxon>Pleosporomycetidae</taxon>
        <taxon>Pleosporales</taxon>
        <taxon>Massarineae</taxon>
        <taxon>Trematosphaeriaceae</taxon>
        <taxon>Trematosphaeria</taxon>
    </lineage>
</organism>
<sequence length="550" mass="59846">MSSPEAHQSHVEDEEIKRPEEAGNSPEEKEKPENQRSPAKMSETNDAPFSVYSVGARRAIVFAASLAGFFSPLSASIYYPALPQIARDFNVSNAKVNLTVTTYLIIQGLAPMITGGFSDTAGRRPAYFVCFTIYFFACLGLAIQNNYVALLVLRCLQSAGSSGTIAIANGVVSDIVTPQERGAFIAFASLGTILGPSVSPVIGGLLAEYLGWHSIFWFLVIFTGSFCVPFFAFFPETCRKVVGDGSAFPPPLNRCLTDYVRRRKRQENNDPPTQPPPGRQKITFPNPMLTLKAFAVKESAMLLVPAGLSFGSYYALLTGASDTFKTVYGFSEVKVSLMYIPLGAGGIVSAFSTGKLVDWNFQRHARRLGVRLVPNRRQDLSNFPIEKARLQIALPIFCLGSACVIIYGWVIEKQYTVAAPIILMLVMSWAISAFFQVLNVLLVDTYPGRGAAVTAAVNIARCEVGAAAAAAISPMTEGVGAGFAYTIIALITFATLPMLLLAAKFGMKWRGETADKERKKAEENQEMGRSRLRGVIQPPIIRRRLLDKAV</sequence>
<feature type="transmembrane region" description="Helical" evidence="7">
    <location>
        <begin position="125"/>
        <end position="143"/>
    </location>
</feature>
<keyword evidence="2" id="KW-0813">Transport</keyword>